<name>X1L2L1_9ZZZZ</name>
<dbReference type="EMBL" id="BARU01047541">
    <property type="protein sequence ID" value="GAI00121.1"/>
    <property type="molecule type" value="Genomic_DNA"/>
</dbReference>
<proteinExistence type="predicted"/>
<comment type="caution">
    <text evidence="1">The sequence shown here is derived from an EMBL/GenBank/DDBJ whole genome shotgun (WGS) entry which is preliminary data.</text>
</comment>
<sequence>MDVLTEVIAQYDGDIGEAVERLEKLAGKLKIFVKTVLNALEGTDGVCPQAALLVISYLQKRLAGARFAITSGYQVDADYEVIVNLLEGISAGGNNLDETPKS</sequence>
<feature type="non-terminal residue" evidence="1">
    <location>
        <position position="102"/>
    </location>
</feature>
<dbReference type="AlphaFoldDB" id="X1L2L1"/>
<accession>X1L2L1</accession>
<reference evidence="1" key="1">
    <citation type="journal article" date="2014" name="Front. Microbiol.">
        <title>High frequency of phylogenetically diverse reductive dehalogenase-homologous genes in deep subseafloor sedimentary metagenomes.</title>
        <authorList>
            <person name="Kawai M."/>
            <person name="Futagami T."/>
            <person name="Toyoda A."/>
            <person name="Takaki Y."/>
            <person name="Nishi S."/>
            <person name="Hori S."/>
            <person name="Arai W."/>
            <person name="Tsubouchi T."/>
            <person name="Morono Y."/>
            <person name="Uchiyama I."/>
            <person name="Ito T."/>
            <person name="Fujiyama A."/>
            <person name="Inagaki F."/>
            <person name="Takami H."/>
        </authorList>
    </citation>
    <scope>NUCLEOTIDE SEQUENCE</scope>
    <source>
        <strain evidence="1">Expedition CK06-06</strain>
    </source>
</reference>
<organism evidence="1">
    <name type="scientific">marine sediment metagenome</name>
    <dbReference type="NCBI Taxonomy" id="412755"/>
    <lineage>
        <taxon>unclassified sequences</taxon>
        <taxon>metagenomes</taxon>
        <taxon>ecological metagenomes</taxon>
    </lineage>
</organism>
<gene>
    <name evidence="1" type="ORF">S03H2_71184</name>
</gene>
<protein>
    <submittedName>
        <fullName evidence="1">Uncharacterized protein</fullName>
    </submittedName>
</protein>
<evidence type="ECO:0000313" key="1">
    <source>
        <dbReference type="EMBL" id="GAI00121.1"/>
    </source>
</evidence>